<dbReference type="GO" id="GO:0006749">
    <property type="term" value="P:glutathione metabolic process"/>
    <property type="evidence" value="ECO:0007669"/>
    <property type="project" value="TreeGrafter"/>
</dbReference>
<reference evidence="5 6" key="1">
    <citation type="submission" date="2019-05" db="EMBL/GenBank/DDBJ databases">
        <title>Emergence of the Ug99 lineage of the wheat stem rust pathogen through somatic hybridization.</title>
        <authorList>
            <person name="Li F."/>
            <person name="Upadhyaya N.M."/>
            <person name="Sperschneider J."/>
            <person name="Matny O."/>
            <person name="Nguyen-Phuc H."/>
            <person name="Mago R."/>
            <person name="Raley C."/>
            <person name="Miller M.E."/>
            <person name="Silverstein K.A.T."/>
            <person name="Henningsen E."/>
            <person name="Hirsch C.D."/>
            <person name="Visser B."/>
            <person name="Pretorius Z.A."/>
            <person name="Steffenson B.J."/>
            <person name="Schwessinger B."/>
            <person name="Dodds P.N."/>
            <person name="Figueroa M."/>
        </authorList>
    </citation>
    <scope>NUCLEOTIDE SEQUENCE [LARGE SCALE GENOMIC DNA]</scope>
    <source>
        <strain evidence="3">21-0</strain>
        <strain evidence="4 6">Ug99</strain>
    </source>
</reference>
<sequence length="211" mass="23791">MPSYKLTYFNMKGGRGGSIRMAFHYADIPFIDERLSSEEFAKIKETLPFGQVPILTVDEKLVIPHETAILKYVGRLAGLYPDDLQEAVKVDVAMCIVDDLSAAVVACWAPEHPGKEMVTKIWIEERIPKLFGYIDRYLANAGTTFSAGNSLTVADLRLYWAITYFKSGKLQKLPIDLIDNYPSIIQLYQAIQSHERLASFIKAESQLVDTH</sequence>
<dbReference type="SUPFAM" id="SSF52833">
    <property type="entry name" value="Thioredoxin-like"/>
    <property type="match status" value="1"/>
</dbReference>
<dbReference type="GO" id="GO:0004364">
    <property type="term" value="F:glutathione transferase activity"/>
    <property type="evidence" value="ECO:0007669"/>
    <property type="project" value="TreeGrafter"/>
</dbReference>
<dbReference type="EMBL" id="VDEP01000373">
    <property type="protein sequence ID" value="KAA1093699.1"/>
    <property type="molecule type" value="Genomic_DNA"/>
</dbReference>
<evidence type="ECO:0000313" key="6">
    <source>
        <dbReference type="Proteomes" id="UP000325313"/>
    </source>
</evidence>
<dbReference type="PROSITE" id="PS50404">
    <property type="entry name" value="GST_NTER"/>
    <property type="match status" value="1"/>
</dbReference>
<dbReference type="InterPro" id="IPR004046">
    <property type="entry name" value="GST_C"/>
</dbReference>
<dbReference type="CDD" id="cd03039">
    <property type="entry name" value="GST_N_Sigma_like"/>
    <property type="match status" value="1"/>
</dbReference>
<dbReference type="Pfam" id="PF14497">
    <property type="entry name" value="GST_C_3"/>
    <property type="match status" value="1"/>
</dbReference>
<dbReference type="Proteomes" id="UP000325313">
    <property type="component" value="Unassembled WGS sequence"/>
</dbReference>
<evidence type="ECO:0000259" key="2">
    <source>
        <dbReference type="PROSITE" id="PS50405"/>
    </source>
</evidence>
<dbReference type="FunFam" id="3.40.30.10:FF:000608">
    <property type="entry name" value="Glutathione S-Transferase"/>
    <property type="match status" value="1"/>
</dbReference>
<dbReference type="PANTHER" id="PTHR11571:SF252">
    <property type="entry name" value="GLUTATHIONE S-TRANSFERASE"/>
    <property type="match status" value="1"/>
</dbReference>
<accession>A0A5B0NTQ7</accession>
<dbReference type="SFLD" id="SFLDG00363">
    <property type="entry name" value="AMPS_(cytGST):_Alpha-__Mu-__Pi"/>
    <property type="match status" value="1"/>
</dbReference>
<evidence type="ECO:0000313" key="4">
    <source>
        <dbReference type="EMBL" id="KAA1093699.1"/>
    </source>
</evidence>
<dbReference type="SUPFAM" id="SSF47616">
    <property type="entry name" value="GST C-terminal domain-like"/>
    <property type="match status" value="1"/>
</dbReference>
<dbReference type="PROSITE" id="PS50405">
    <property type="entry name" value="GST_CTER"/>
    <property type="match status" value="1"/>
</dbReference>
<gene>
    <name evidence="3" type="primary">GSTS2_1</name>
    <name evidence="4" type="synonym">GSTS2</name>
    <name evidence="3" type="ORF">PGT21_008252</name>
    <name evidence="4" type="ORF">PGTUg99_021486</name>
</gene>
<evidence type="ECO:0000313" key="3">
    <source>
        <dbReference type="EMBL" id="KAA1092601.1"/>
    </source>
</evidence>
<protein>
    <submittedName>
        <fullName evidence="3">Glutathione Stransferase</fullName>
    </submittedName>
</protein>
<name>A0A5B0NTQ7_PUCGR</name>
<feature type="domain" description="GST N-terminal" evidence="1">
    <location>
        <begin position="2"/>
        <end position="81"/>
    </location>
</feature>
<organism evidence="3 5">
    <name type="scientific">Puccinia graminis f. sp. tritici</name>
    <dbReference type="NCBI Taxonomy" id="56615"/>
    <lineage>
        <taxon>Eukaryota</taxon>
        <taxon>Fungi</taxon>
        <taxon>Dikarya</taxon>
        <taxon>Basidiomycota</taxon>
        <taxon>Pucciniomycotina</taxon>
        <taxon>Pucciniomycetes</taxon>
        <taxon>Pucciniales</taxon>
        <taxon>Pucciniaceae</taxon>
        <taxon>Puccinia</taxon>
    </lineage>
</organism>
<dbReference type="Gene3D" id="3.40.30.10">
    <property type="entry name" value="Glutaredoxin"/>
    <property type="match status" value="1"/>
</dbReference>
<dbReference type="EMBL" id="VSWC01000080">
    <property type="protein sequence ID" value="KAA1092601.1"/>
    <property type="molecule type" value="Genomic_DNA"/>
</dbReference>
<evidence type="ECO:0000259" key="1">
    <source>
        <dbReference type="PROSITE" id="PS50404"/>
    </source>
</evidence>
<dbReference type="InterPro" id="IPR040079">
    <property type="entry name" value="Glutathione_S-Trfase"/>
</dbReference>
<dbReference type="SFLD" id="SFLDG01205">
    <property type="entry name" value="AMPS.1"/>
    <property type="match status" value="1"/>
</dbReference>
<proteinExistence type="predicted"/>
<dbReference type="InterPro" id="IPR036282">
    <property type="entry name" value="Glutathione-S-Trfase_C_sf"/>
</dbReference>
<dbReference type="Gene3D" id="1.20.1050.10">
    <property type="match status" value="1"/>
</dbReference>
<keyword evidence="5" id="KW-1185">Reference proteome</keyword>
<dbReference type="PANTHER" id="PTHR11571">
    <property type="entry name" value="GLUTATHIONE S-TRANSFERASE"/>
    <property type="match status" value="1"/>
</dbReference>
<keyword evidence="3" id="KW-0808">Transferase</keyword>
<dbReference type="InterPro" id="IPR036249">
    <property type="entry name" value="Thioredoxin-like_sf"/>
</dbReference>
<dbReference type="InterPro" id="IPR010987">
    <property type="entry name" value="Glutathione-S-Trfase_C-like"/>
</dbReference>
<dbReference type="InterPro" id="IPR050213">
    <property type="entry name" value="GST_superfamily"/>
</dbReference>
<evidence type="ECO:0000313" key="5">
    <source>
        <dbReference type="Proteomes" id="UP000324748"/>
    </source>
</evidence>
<dbReference type="Proteomes" id="UP000324748">
    <property type="component" value="Unassembled WGS sequence"/>
</dbReference>
<dbReference type="SFLD" id="SFLDS00019">
    <property type="entry name" value="Glutathione_Transferase_(cytos"/>
    <property type="match status" value="1"/>
</dbReference>
<dbReference type="InterPro" id="IPR004045">
    <property type="entry name" value="Glutathione_S-Trfase_N"/>
</dbReference>
<dbReference type="AlphaFoldDB" id="A0A5B0NTQ7"/>
<dbReference type="OrthoDB" id="2496913at2759"/>
<dbReference type="FunFam" id="1.20.1050.10:FF:000055">
    <property type="entry name" value="Glutathione S-transferase"/>
    <property type="match status" value="1"/>
</dbReference>
<dbReference type="CDD" id="cd03192">
    <property type="entry name" value="GST_C_Sigma_like"/>
    <property type="match status" value="1"/>
</dbReference>
<feature type="domain" description="GST C-terminal" evidence="2">
    <location>
        <begin position="83"/>
        <end position="211"/>
    </location>
</feature>
<comment type="caution">
    <text evidence="3">The sequence shown here is derived from an EMBL/GenBank/DDBJ whole genome shotgun (WGS) entry which is preliminary data.</text>
</comment>